<evidence type="ECO:0000313" key="1">
    <source>
        <dbReference type="EMBL" id="ABS78349.1"/>
    </source>
</evidence>
<organism evidence="1 2">
    <name type="scientific">Coxiella burnetii (strain Dugway 5J108-111)</name>
    <dbReference type="NCBI Taxonomy" id="434922"/>
    <lineage>
        <taxon>Bacteria</taxon>
        <taxon>Pseudomonadati</taxon>
        <taxon>Pseudomonadota</taxon>
        <taxon>Gammaproteobacteria</taxon>
        <taxon>Legionellales</taxon>
        <taxon>Coxiellaceae</taxon>
        <taxon>Coxiella</taxon>
    </lineage>
</organism>
<dbReference type="AlphaFoldDB" id="A9KE24"/>
<accession>A9KE24</accession>
<sequence length="37" mass="3904">MSEAKYGLLSWVPAGAGTTGFMVWVGGGMGFQFEVSF</sequence>
<dbReference type="HOGENOM" id="CLU_3342702_0_0_6"/>
<evidence type="ECO:0000313" key="2">
    <source>
        <dbReference type="Proteomes" id="UP000008555"/>
    </source>
</evidence>
<gene>
    <name evidence="1" type="ordered locus">CBUD_1178</name>
</gene>
<proteinExistence type="predicted"/>
<name>A9KE24_COXBN</name>
<reference evidence="1 2" key="1">
    <citation type="journal article" date="2009" name="Infect. Immun.">
        <title>Comparative genomics reveal extensive transposon-mediated genomic plasticity and diversity among potential effector proteins within the genus Coxiella.</title>
        <authorList>
            <person name="Beare P.A."/>
            <person name="Unsworth N."/>
            <person name="Andoh M."/>
            <person name="Voth D.E."/>
            <person name="Omsland A."/>
            <person name="Gilk S.D."/>
            <person name="Williams K.P."/>
            <person name="Sobral B.W."/>
            <person name="Kupko J.J.III."/>
            <person name="Porcella S.F."/>
            <person name="Samuel J.E."/>
            <person name="Heinzen R.A."/>
        </authorList>
    </citation>
    <scope>NUCLEOTIDE SEQUENCE [LARGE SCALE GENOMIC DNA]</scope>
    <source>
        <strain evidence="1 2">Dugway 5J108-111</strain>
    </source>
</reference>
<dbReference type="KEGG" id="cbd:CBUD_1178"/>
<dbReference type="EMBL" id="CP000733">
    <property type="protein sequence ID" value="ABS78349.1"/>
    <property type="molecule type" value="Genomic_DNA"/>
</dbReference>
<dbReference type="Proteomes" id="UP000008555">
    <property type="component" value="Chromosome"/>
</dbReference>
<protein>
    <submittedName>
        <fullName evidence="1">Uncharacterized protein</fullName>
    </submittedName>
</protein>